<protein>
    <submittedName>
        <fullName evidence="1">Uncharacterized protein</fullName>
    </submittedName>
</protein>
<name>A0A4P6Y9P8_9FLAO</name>
<dbReference type="OrthoDB" id="525859at2"/>
<reference evidence="2" key="1">
    <citation type="submission" date="2019-03" db="EMBL/GenBank/DDBJ databases">
        <title>Flavobacterium sp.</title>
        <authorList>
            <person name="Kim H."/>
        </authorList>
    </citation>
    <scope>NUCLEOTIDE SEQUENCE [LARGE SCALE GENOMIC DNA]</scope>
    <source>
        <strain evidence="2">GS13</strain>
    </source>
</reference>
<gene>
    <name evidence="1" type="ORF">E1750_00850</name>
</gene>
<organism evidence="1 2">
    <name type="scientific">Flavobacterium nackdongense</name>
    <dbReference type="NCBI Taxonomy" id="2547394"/>
    <lineage>
        <taxon>Bacteria</taxon>
        <taxon>Pseudomonadati</taxon>
        <taxon>Bacteroidota</taxon>
        <taxon>Flavobacteriia</taxon>
        <taxon>Flavobacteriales</taxon>
        <taxon>Flavobacteriaceae</taxon>
        <taxon>Flavobacterium</taxon>
    </lineage>
</organism>
<dbReference type="KEGG" id="fnk:E1750_00850"/>
<dbReference type="AlphaFoldDB" id="A0A4P6Y9P8"/>
<proteinExistence type="predicted"/>
<dbReference type="Proteomes" id="UP000291124">
    <property type="component" value="Chromosome"/>
</dbReference>
<dbReference type="EMBL" id="CP037933">
    <property type="protein sequence ID" value="QBN17404.1"/>
    <property type="molecule type" value="Genomic_DNA"/>
</dbReference>
<dbReference type="RefSeq" id="WP_133274935.1">
    <property type="nucleotide sequence ID" value="NZ_CP037933.1"/>
</dbReference>
<accession>A0A4P6Y9P8</accession>
<evidence type="ECO:0000313" key="2">
    <source>
        <dbReference type="Proteomes" id="UP000291124"/>
    </source>
</evidence>
<evidence type="ECO:0000313" key="1">
    <source>
        <dbReference type="EMBL" id="QBN17404.1"/>
    </source>
</evidence>
<keyword evidence="2" id="KW-1185">Reference proteome</keyword>
<sequence>MSKLVIIFLFFGCIGIGFSQSNPFPFASKQAREKLLIKLNDSIINPSANDFLANKRINWESYAWATAYIIDESKQNFAVLEKALKEYNQLSKSDLQKVFGSVFACFPNQFVPEIRIIANGESENEKIFATAVNYLAQNKVEVKQLLESKFKNSNHPIIQALRNQFQPNYNPISIADLESIIRFNKDKKSKFLYSIQHQDRNKVGKVFIQTESGLLVKENGKVIFIDQLARSATNLPMYITNGNTPVGLYKINSLHKSENVFIGPSLAFVTFLPFECDAATFFNSPTTKFTLENYLSFFPATLQKNTLLQQTFWAGKAGRTEIHFHGTTIDPNLYIGKEFYPQTPSMGCLCVNETWDKQGNLIESGQQKLVNTWLKTPNEKGYAYVLELQESDWKTFEEKMNTL</sequence>